<name>A0A7W5ZKY1_9BACT</name>
<dbReference type="SMART" id="SM00089">
    <property type="entry name" value="PKD"/>
    <property type="match status" value="11"/>
</dbReference>
<dbReference type="Gene3D" id="2.60.40.740">
    <property type="match status" value="1"/>
</dbReference>
<dbReference type="InterPro" id="IPR025667">
    <property type="entry name" value="SprB_repeat"/>
</dbReference>
<dbReference type="PROSITE" id="PS50835">
    <property type="entry name" value="IG_LIKE"/>
    <property type="match status" value="1"/>
</dbReference>
<dbReference type="Pfam" id="PF13573">
    <property type="entry name" value="SprB"/>
    <property type="match status" value="4"/>
</dbReference>
<dbReference type="Pfam" id="PF19081">
    <property type="entry name" value="Ig_7"/>
    <property type="match status" value="10"/>
</dbReference>
<evidence type="ECO:0008006" key="8">
    <source>
        <dbReference type="Google" id="ProtNLM"/>
    </source>
</evidence>
<evidence type="ECO:0000259" key="5">
    <source>
        <dbReference type="PROSITE" id="PS50835"/>
    </source>
</evidence>
<dbReference type="InterPro" id="IPR013783">
    <property type="entry name" value="Ig-like_fold"/>
</dbReference>
<dbReference type="GO" id="GO:0005886">
    <property type="term" value="C:plasma membrane"/>
    <property type="evidence" value="ECO:0007669"/>
    <property type="project" value="TreeGrafter"/>
</dbReference>
<keyword evidence="2" id="KW-1015">Disulfide bond</keyword>
<gene>
    <name evidence="6" type="ORF">FHS57_002977</name>
</gene>
<dbReference type="SMART" id="SM00409">
    <property type="entry name" value="IG"/>
    <property type="match status" value="14"/>
</dbReference>
<comment type="caution">
    <text evidence="6">The sequence shown here is derived from an EMBL/GenBank/DDBJ whole genome shotgun (WGS) entry which is preliminary data.</text>
</comment>
<dbReference type="InterPro" id="IPR006626">
    <property type="entry name" value="PbH1"/>
</dbReference>
<dbReference type="InterPro" id="IPR003599">
    <property type="entry name" value="Ig_sub"/>
</dbReference>
<organism evidence="6 7">
    <name type="scientific">Runella defluvii</name>
    <dbReference type="NCBI Taxonomy" id="370973"/>
    <lineage>
        <taxon>Bacteria</taxon>
        <taxon>Pseudomonadati</taxon>
        <taxon>Bacteroidota</taxon>
        <taxon>Cytophagia</taxon>
        <taxon>Cytophagales</taxon>
        <taxon>Spirosomataceae</taxon>
        <taxon>Runella</taxon>
    </lineage>
</organism>
<dbReference type="InterPro" id="IPR044023">
    <property type="entry name" value="Ig_7"/>
</dbReference>
<dbReference type="Proteomes" id="UP000541352">
    <property type="component" value="Unassembled WGS sequence"/>
</dbReference>
<reference evidence="6 7" key="1">
    <citation type="submission" date="2020-08" db="EMBL/GenBank/DDBJ databases">
        <title>Genomic Encyclopedia of Type Strains, Phase IV (KMG-IV): sequencing the most valuable type-strain genomes for metagenomic binning, comparative biology and taxonomic classification.</title>
        <authorList>
            <person name="Goeker M."/>
        </authorList>
    </citation>
    <scope>NUCLEOTIDE SEQUENCE [LARGE SCALE GENOMIC DNA]</scope>
    <source>
        <strain evidence="6 7">DSM 17976</strain>
    </source>
</reference>
<dbReference type="PANTHER" id="PTHR45080:SF8">
    <property type="entry name" value="IG-LIKE DOMAIN-CONTAINING PROTEIN"/>
    <property type="match status" value="1"/>
</dbReference>
<keyword evidence="7" id="KW-1185">Reference proteome</keyword>
<evidence type="ECO:0000256" key="3">
    <source>
        <dbReference type="SAM" id="SignalP"/>
    </source>
</evidence>
<keyword evidence="1 3" id="KW-0732">Signal</keyword>
<dbReference type="PANTHER" id="PTHR45080">
    <property type="entry name" value="CONTACTIN 5"/>
    <property type="match status" value="1"/>
</dbReference>
<evidence type="ECO:0000259" key="4">
    <source>
        <dbReference type="PROSITE" id="PS50093"/>
    </source>
</evidence>
<feature type="signal peptide" evidence="3">
    <location>
        <begin position="1"/>
        <end position="28"/>
    </location>
</feature>
<evidence type="ECO:0000313" key="7">
    <source>
        <dbReference type="Proteomes" id="UP000541352"/>
    </source>
</evidence>
<dbReference type="InterPro" id="IPR007110">
    <property type="entry name" value="Ig-like_dom"/>
</dbReference>
<dbReference type="InterPro" id="IPR000601">
    <property type="entry name" value="PKD_dom"/>
</dbReference>
<feature type="domain" description="PKD" evidence="4">
    <location>
        <begin position="1310"/>
        <end position="1388"/>
    </location>
</feature>
<dbReference type="PROSITE" id="PS50093">
    <property type="entry name" value="PKD"/>
    <property type="match status" value="1"/>
</dbReference>
<dbReference type="InterPro" id="IPR035986">
    <property type="entry name" value="PKD_dom_sf"/>
</dbReference>
<feature type="domain" description="Ig-like" evidence="5">
    <location>
        <begin position="417"/>
        <end position="493"/>
    </location>
</feature>
<dbReference type="GO" id="GO:0007156">
    <property type="term" value="P:homophilic cell adhesion via plasma membrane adhesion molecules"/>
    <property type="evidence" value="ECO:0007669"/>
    <property type="project" value="TreeGrafter"/>
</dbReference>
<evidence type="ECO:0000256" key="1">
    <source>
        <dbReference type="ARBA" id="ARBA00022729"/>
    </source>
</evidence>
<proteinExistence type="predicted"/>
<evidence type="ECO:0000313" key="6">
    <source>
        <dbReference type="EMBL" id="MBB3838971.1"/>
    </source>
</evidence>
<dbReference type="RefSeq" id="WP_183974819.1">
    <property type="nucleotide sequence ID" value="NZ_JACIBY010000005.1"/>
</dbReference>
<feature type="chain" id="PRO_5031105666" description="T9SS type B sorting domain-containing protein" evidence="3">
    <location>
        <begin position="29"/>
        <end position="4801"/>
    </location>
</feature>
<accession>A0A7W5ZKY1</accession>
<dbReference type="SUPFAM" id="SSF49299">
    <property type="entry name" value="PKD domain"/>
    <property type="match status" value="4"/>
</dbReference>
<evidence type="ECO:0000256" key="2">
    <source>
        <dbReference type="ARBA" id="ARBA00023157"/>
    </source>
</evidence>
<dbReference type="EMBL" id="JACIBY010000005">
    <property type="protein sequence ID" value="MBB3838971.1"/>
    <property type="molecule type" value="Genomic_DNA"/>
</dbReference>
<sequence length="4801" mass="503687">MFHRIKTLVTAFSVLSALLLGSIRYSFAQTCTGSLGDPVVNITFGTGTGYTTLPTSATGASTTYTQQTNSCPNDGNYTVTNSTFSCFSNSWFDVAEDHTPGDVNGRMAIYNASYTIGEFYRQTISGLCGNTTYEFAGWIANLLRPSACSGGGIDPNLTFRIESLSGTLLGSYSTGNIPESSSLTWKQYGFVFTTPASQTQVVLKIINNAAGGCGNDLLLDDITFRPCGPTISVSANVPSICEGGNVSLSGSISPGYNNPQFQWQQSSDNGSTWTDIAGATSLNTSVSSAPAGTKYRLLAAEQGNISIGYCRIASNPVALTVYAIPKVTLPTASGTPLQYCAGTSVDLTDFTSTPASTFSWQLNNTAIGLSSGSGTGQVPVFTATNATNSPITGTFTVTGSANGCISQAQTFSVVINPKPSVNLGVDQAICAGGSATITAAASGGTPNYSYSWSNGANNSASQTVSPSSTTIYTVTVTDTKGCTATDDIKITVNALPNITSLTKTDAICFGQANGTITVTATGASPLQYQLNNGAFQSQNVFNAVAAGTYNVTVKDGNGCTTTKNINVNQPNPMTASVTVKNVSCFDGTDGAITVDVNGGTSPYSYTWSDGSTGGSSIVGRPAGNYTVTVTDGKGCTTTATATITQPIQISITANLTHVTCNGGANGKVDITATSITSIKSYEWKNSGGTIIATTEDVANLAAGTYTVTVTDNDNCKVSASYTITQPTAISATATPTIATCFGGNDGKISLTASGGTGGLVYALCSGSNCTSFGATQTSNQFSGLTAGTYRVRVTDTNGCSTTTPDVVVGQAAQLTASASNTSPACVGGSVILSAANAGAGVNYEWKNASGAIVATAQQFTLSNVQLAQAGTYTLRVYNANNCQNTTTTLVKVNPTPDVNAGADQTICEGTAVTLNATTVGGTTPYTYSWDNGLGTGAAKTVSPTTTTSYIVSLSDANGCTDRDTVTITVIPKPQLFTLTAPSDLTICAGVNGIPLTLSGSQTGVLYELVRNTVNIGQGKMGTGSALSMGNYFGGTYQVKASTTTNPACSVMMNGSITVNELPPISGELQALDDTVCVGEYMLYTAVASGGSGTGYTYTWQDGQTGNPRSFTTNDYLLVEVVITDSRGCTLKRAADLRIAPPVTVNLSATPTPICAGQPVTLTASATGGASTLTYEWENGSTATTRTVNPATTTTYSIKVTDSREGCVEQKNTTVTVFPQPQLYNVTGGGAYCAGSPGVSVGLSGSETGFLYQLKRNGQNVGTAVSGTGAALNFGPQTPTGTYTVEARSTTSPVCAATMNGNVVISIKTKPEISASVAPNPVCAGQPVSFTTTSTIANATYTWTGPNGFTSTDQNPAIASATTSNTGTYTVIATTAEGCSDTASVSLTVNPSPIASITGPSNLCINNSITLNGNPNGGTTPYTHTWLITSGASLLTLTNNNNGTANITPTGTGVATTSYRVTDANGCQSPVVTYSLGINAALPTATVSAGAPANFTSLVGVRYRSFGLPSEKELYVGIPDLGIAPPRRAQTDASWRSGNNDVTFEYDPATDVLKASIVNSAGTFTLTYPNVAAAINTYRSGQNSCAMNVMQLVVGSQNEPTGSVAFTNVVLNGNAVGNFSGAGLSSWTIRNVDFGMGFKLSGTIVLTGTQPTSAESNKVEILVGNDQTPLVFGCMSANEVCEGQKSTVAFSGLRPNTTFNLKYSIGATNNLTASVTTDAQGNASFQTATLTLSQNGALLRIDSVQRAVGGACFLPIASNNTTVLAVNPNPVVAITTTDNSGIANNDAILCEGASTTLTASGGGTYLWNTGASTSSITVSPATSTSYSVTVTSNKGCQTVKNQLITVYPKPQPTAANSGPVCIGEKITFNASGGTAYQWTNAANSVVSTAASFSFDPATLAQSGIYTVKVTDVNGCSQTTTTEAVIKDRPIAQATSNSPKCAGQTLMLSAADAGAGATYAWSGPNGFSRTNEQNPIITLAQPQHSGTYLLTVTRNGCSSTTTVDVTIYENPVANALTNSPVCEDSPLNFTAQHAGTGAQYQWKNSAGTVLSTSASFSIAKAALTDAGKYFLTVTKNNCVSGDTVEVIVKPLPNVTVQANTPLCSGQTLQFTSVTSPAATKYEWAGPNSFTSPDQHPKIENVTTSATGIYEVIASLNGCRDTSRISVTVNPTPIAVASASLPVCEGGTITLTAANAGSLAQYEWTNAAGTVVSSSSSFALTNVGVADAGVYRLKVTLGACTNEDTAVVVIYPKPKLTIVGTSCAPNLKSYRVDVTVEGGILASSAGTITPTGANAYTISNVLPSVNPLSVSVTSDKGCSVSQNVTAPNCSCPVVNAPSSGGNKKICQNETIPTLSANVGSNETVDWYETSTGGTPIVQGSETFTPTNAGIYYAQTRNLIHDCVSSTRTPVSLTIVALPKLVIDSTVCSTDLSNFVVWLTTELSGVTVSSSEGTAVNFTNGRYEIIGASPFGTPNITITVTNVDGCKTQVILKKPDCLCPDLAAPVNVGDKEICFEQTNPSLEATVNANETVDWYDAPMGGNKVATGTLQYTPTQVAVGTHTFYAETRRTDITVRTCVSNTRTAIKLTIKALPVVAASSNSAVCEGTDLQLTTAANANATYLWSGPNGFSASTRSPLRTNAQPSMSGNYIVTVTANGCTVQDSTTVLVKPLPIVNTTGIVVCESSPFVLKTPAVLGATYEWLSPTNQVVSIDSLYSVTHASLSQTGTYRVKVTLDGCVQQDTAQVTVTPLPLTQALSNAPICAGDTLFLSAANAGSGATYAWQKLATGTVVGNQRLFNIPNAQTNDSGKYVLTVSQNGCENKDTIDVLVKPLPTFAISSNSPICHGDTIKLFTNAPPIGATFEWSGPNEYVSFQQNPIITPARPNLSGLYQVTVKVNGCVKTDTLTYTVFPLPVANAISNSPICENDTLRLTAQNAGIGAIYEWRKLGGNVISTQATFSQPLAQLADAGKYLLKVSLNGCVNYDTIDVLVKKRPVFTLSSNSPICEGDSLRLFVQGAPQGTTFAWSGPKQFLAIDSAVVRANASLDMSGVYLMTTTLGSCSVTDSIRVTVKARPSVNALSNSPVCEGQQLQLTTTAVNNASYAWQDPNGAAIGTSPQVTINGMQPLQSGKYTVMVTLDGCVQTDTVTVTIKPKPTFTVDSVVCAPSLKVYTIYGKTNGTVASPSGTLLQVSDGRFTISELSVGTNTSLVFSKNSCDTTFTVSSPVCPCPTVAIAVTPISQTICEGDTLQTIHALVSAGVTADWYDAPTGGNLIASGTLTFKPSMAGKVYAEARAELSGCLSNSRASAEVIIHPIPSFTAQTISTSCDGLDARKDGQLIIKEITNGLRYDFSVGSTYTGTQTFATAQAIPADGVLADTLSNPMTPRTYTVRVFDATGCYADRVATLARRDCICPTPPFVVPESQSVCENDTLRTIRGFVEPGVTVDWYDEQGNLLKKGSIFFKPTKAGIYYAEARDTLSGCKSLGRVPSYAFINPMPSFDLVVTRGTCDGTDVRPDAKITIVDVKNGKRYDYTKGTVYAGNKTYDNATDIPTDGIALKNLVNPPATEFYSFRVFDSTGCYTDSTVAFEPRICECPKPPFVVPESQAVCEGDTLRTVQGFVDSGVTVDWYDAPTGGNLLLRGSIFFKPTQSGIYYAEARDTLTNCKGLVRAPSYAFVNDLPSFDLDAQKASCTDFVAQNDAKIVLKNLKNGSRFDFSVGSVYVGKRTYNDAFDIPADSVLVQNIANPATSQTFTIRIFGEPNCFTDKTVTIARTDCGCNPPSFDLVVTRGSCDGTTVRPDAKITIVDVKRAKRYDFSKAKTYTGNKTYDNATDIPANGVFLSNLPNPAATEFYTVRLFDSTGCYTDSTVAFEPRICECPKPVFVVPESQAVCEGDTLRTVTGFVDSGVTVDWYDAPTGGNLLLRGSILFKPTQAGIYYAEARDTLTNCKSTSRAPSYAFINELPSFDLVVTRGSCDGTTVRPDAKITIVDVKRAKRYDFSKAKTYTGNKTYDNATDIPANGVFLSNLPNPAATEFYTVRLFDSTGCYTDSTVAFEPRICECPKPVFVVPESQAVCEGDTLRTVTGFVDSGVTVDWYDAPTGGNLLLRGSILFKPTQAGIYYAEARDTLTNCKSTSRAPSYAFINELPSFDLVVTRGSCDGTTVRPDAKITIVDVKRAKRYDFSKAKTYTGNKTYDNATDIPANGVFLSNLPNPAATEFYTVRLFDSTGCYTDSTVAFEPRICECPKPVFVVPESQAVCEGDTLRTVTGFVDSGVTVDWYDAPTGGNLLLRGSILFKPTQAGIYYAEARDTLTNCKSTSRAPSYAFINELPSFDLVVTRGSCDGTTVRPDAKITIVDVKRAKRYDFSKAKTYTGNKTYDNATDIPANGVFLSNLPNPATTEFYTVRLFDSTGCYTDSTVAFEPRICECPKPVFVVPESQAVCEGDTLRTVTGFVDSGVTVDWYDAPTGGNLLLRGSILFKPTQAGIYYAEARDTLTNCKSTSRAPSYAFINELPSFQVTTNRSTCNNSAAQNNGKIALTRLKNGTKYDFSVGTSYTGSRTFDTALDIPRDSILVRDIPNPVSSQSYTIRIFGEPNCFTDTTVTITSVDCNCNPATVSVVPSSFTICEGEPFPVLVGAVGTDITVDWYDKDGHLLKANSLTYQPNFFGEFYAEGRSLVVAGCVSSARTKAVGAKIGQPTFTLTTRPATCIGDTVLSDGQIIIENLKDGERFDYSLGTSYRGGATYETAQPLPTDGIIGALSNVNQYYTVRIFNRCGLFYDVTIQTTHNDCSCDKQNCLPLQMKMKKKGK</sequence>
<dbReference type="Gene3D" id="2.60.40.10">
    <property type="entry name" value="Immunoglobulins"/>
    <property type="match status" value="14"/>
</dbReference>
<protein>
    <recommendedName>
        <fullName evidence="8">T9SS type B sorting domain-containing protein</fullName>
    </recommendedName>
</protein>
<dbReference type="InterPro" id="IPR022409">
    <property type="entry name" value="PKD/Chitinase_dom"/>
</dbReference>
<dbReference type="SMART" id="SM00710">
    <property type="entry name" value="PbH1"/>
    <property type="match status" value="9"/>
</dbReference>
<dbReference type="InterPro" id="IPR050958">
    <property type="entry name" value="Cell_Adh-Cytoskel_Orgn"/>
</dbReference>